<dbReference type="AlphaFoldDB" id="A0A418R278"/>
<evidence type="ECO:0000256" key="1">
    <source>
        <dbReference type="SAM" id="Phobius"/>
    </source>
</evidence>
<keyword evidence="3" id="KW-1185">Reference proteome</keyword>
<sequence>MAEDYAAKMSRKTAAELRDYVDNRYQYREEAVLAALEELARRGTPEPNAVALTTALQTSQQETDRRESVARAEVADQDQARRVARGEVVAAEPTGPALYSPGTIALFSILPMSTMIGGGVLLGLNLVRLRQFRGLALLVVFVLAYIVLMLNLVMLVIVRGGVSPIIGYFLFNVPAILVYVRWFWPRYIATENYRGRSLLLPIIVCFLLSLALQYAMPYLQKQQPPEVQQQMKQLERLLKE</sequence>
<dbReference type="EMBL" id="QYCN01000008">
    <property type="protein sequence ID" value="RIY11532.1"/>
    <property type="molecule type" value="Genomic_DNA"/>
</dbReference>
<feature type="transmembrane region" description="Helical" evidence="1">
    <location>
        <begin position="134"/>
        <end position="159"/>
    </location>
</feature>
<evidence type="ECO:0000313" key="2">
    <source>
        <dbReference type="EMBL" id="RIY11532.1"/>
    </source>
</evidence>
<gene>
    <name evidence="2" type="ORF">D0T11_06905</name>
</gene>
<accession>A0A418R278</accession>
<reference evidence="2 3" key="2">
    <citation type="submission" date="2019-01" db="EMBL/GenBank/DDBJ databases">
        <title>Hymenobacter humicola sp. nov., isolated from soils in Antarctica.</title>
        <authorList>
            <person name="Sedlacek I."/>
            <person name="Holochova P."/>
            <person name="Kralova S."/>
            <person name="Pantucek R."/>
            <person name="Stankova E."/>
            <person name="Vrbovska V."/>
            <person name="Kristofova L."/>
            <person name="Svec P."/>
            <person name="Busse H.-J."/>
        </authorList>
    </citation>
    <scope>NUCLEOTIDE SEQUENCE [LARGE SCALE GENOMIC DNA]</scope>
    <source>
        <strain evidence="2 3">CCM 8852</strain>
    </source>
</reference>
<proteinExistence type="predicted"/>
<protein>
    <submittedName>
        <fullName evidence="2">Uncharacterized protein</fullName>
    </submittedName>
</protein>
<comment type="caution">
    <text evidence="2">The sequence shown here is derived from an EMBL/GenBank/DDBJ whole genome shotgun (WGS) entry which is preliminary data.</text>
</comment>
<dbReference type="RefSeq" id="WP_119655052.1">
    <property type="nucleotide sequence ID" value="NZ_JBHUOI010000008.1"/>
</dbReference>
<keyword evidence="1" id="KW-0812">Transmembrane</keyword>
<feature type="transmembrane region" description="Helical" evidence="1">
    <location>
        <begin position="104"/>
        <end position="127"/>
    </location>
</feature>
<dbReference type="Proteomes" id="UP000284250">
    <property type="component" value="Unassembled WGS sequence"/>
</dbReference>
<evidence type="ECO:0000313" key="3">
    <source>
        <dbReference type="Proteomes" id="UP000284250"/>
    </source>
</evidence>
<reference evidence="2 3" key="1">
    <citation type="submission" date="2018-09" db="EMBL/GenBank/DDBJ databases">
        <authorList>
            <person name="Zeman M."/>
            <person name="Pardy F."/>
        </authorList>
    </citation>
    <scope>NUCLEOTIDE SEQUENCE [LARGE SCALE GENOMIC DNA]</scope>
    <source>
        <strain evidence="2 3">CCM 8852</strain>
    </source>
</reference>
<feature type="transmembrane region" description="Helical" evidence="1">
    <location>
        <begin position="196"/>
        <end position="216"/>
    </location>
</feature>
<keyword evidence="1" id="KW-0472">Membrane</keyword>
<keyword evidence="1" id="KW-1133">Transmembrane helix</keyword>
<dbReference type="OrthoDB" id="882708at2"/>
<feature type="transmembrane region" description="Helical" evidence="1">
    <location>
        <begin position="165"/>
        <end position="184"/>
    </location>
</feature>
<organism evidence="2 3">
    <name type="scientific">Hymenobacter rubripertinctus</name>
    <dbReference type="NCBI Taxonomy" id="2029981"/>
    <lineage>
        <taxon>Bacteria</taxon>
        <taxon>Pseudomonadati</taxon>
        <taxon>Bacteroidota</taxon>
        <taxon>Cytophagia</taxon>
        <taxon>Cytophagales</taxon>
        <taxon>Hymenobacteraceae</taxon>
        <taxon>Hymenobacter</taxon>
    </lineage>
</organism>
<name>A0A418R278_9BACT</name>